<evidence type="ECO:0000256" key="3">
    <source>
        <dbReference type="ARBA" id="ARBA00022461"/>
    </source>
</evidence>
<protein>
    <recommendedName>
        <fullName evidence="15">FMRFamide-activated amiloride-sensitive sodium channel</fullName>
    </recommendedName>
</protein>
<keyword evidence="10 11" id="KW-0407">Ion channel</keyword>
<evidence type="ECO:0000256" key="5">
    <source>
        <dbReference type="ARBA" id="ARBA00022989"/>
    </source>
</evidence>
<dbReference type="Pfam" id="PF00858">
    <property type="entry name" value="ASC"/>
    <property type="match status" value="1"/>
</dbReference>
<organism evidence="13 14">
    <name type="scientific">Paragonimus skrjabini miyazakii</name>
    <dbReference type="NCBI Taxonomy" id="59628"/>
    <lineage>
        <taxon>Eukaryota</taxon>
        <taxon>Metazoa</taxon>
        <taxon>Spiralia</taxon>
        <taxon>Lophotrochozoa</taxon>
        <taxon>Platyhelminthes</taxon>
        <taxon>Trematoda</taxon>
        <taxon>Digenea</taxon>
        <taxon>Plagiorchiida</taxon>
        <taxon>Troglotremata</taxon>
        <taxon>Troglotrematidae</taxon>
        <taxon>Paragonimus</taxon>
    </lineage>
</organism>
<keyword evidence="9 11" id="KW-0739">Sodium transport</keyword>
<dbReference type="AlphaFoldDB" id="A0A8S9Z4G2"/>
<evidence type="ECO:0000256" key="10">
    <source>
        <dbReference type="ARBA" id="ARBA00023303"/>
    </source>
</evidence>
<keyword evidence="5 12" id="KW-1133">Transmembrane helix</keyword>
<evidence type="ECO:0000256" key="9">
    <source>
        <dbReference type="ARBA" id="ARBA00023201"/>
    </source>
</evidence>
<keyword evidence="2 11" id="KW-0813">Transport</keyword>
<evidence type="ECO:0000313" key="14">
    <source>
        <dbReference type="Proteomes" id="UP000822476"/>
    </source>
</evidence>
<keyword evidence="7 11" id="KW-0406">Ion transport</keyword>
<evidence type="ECO:0000256" key="2">
    <source>
        <dbReference type="ARBA" id="ARBA00022448"/>
    </source>
</evidence>
<comment type="caution">
    <text evidence="13">The sequence shown here is derived from an EMBL/GenBank/DDBJ whole genome shotgun (WGS) entry which is preliminary data.</text>
</comment>
<dbReference type="EMBL" id="JTDE01000087">
    <property type="protein sequence ID" value="KAF7262365.1"/>
    <property type="molecule type" value="Genomic_DNA"/>
</dbReference>
<evidence type="ECO:0000313" key="13">
    <source>
        <dbReference type="EMBL" id="KAF7262365.1"/>
    </source>
</evidence>
<dbReference type="GO" id="GO:0015280">
    <property type="term" value="F:ligand-gated sodium channel activity"/>
    <property type="evidence" value="ECO:0007669"/>
    <property type="project" value="TreeGrafter"/>
</dbReference>
<evidence type="ECO:0008006" key="15">
    <source>
        <dbReference type="Google" id="ProtNLM"/>
    </source>
</evidence>
<evidence type="ECO:0000256" key="11">
    <source>
        <dbReference type="RuleBase" id="RU000679"/>
    </source>
</evidence>
<evidence type="ECO:0000256" key="1">
    <source>
        <dbReference type="ARBA" id="ARBA00004141"/>
    </source>
</evidence>
<evidence type="ECO:0000256" key="4">
    <source>
        <dbReference type="ARBA" id="ARBA00022692"/>
    </source>
</evidence>
<keyword evidence="6" id="KW-0915">Sodium</keyword>
<keyword evidence="8 12" id="KW-0472">Membrane</keyword>
<evidence type="ECO:0000256" key="7">
    <source>
        <dbReference type="ARBA" id="ARBA00023065"/>
    </source>
</evidence>
<dbReference type="Gene3D" id="2.60.470.10">
    <property type="entry name" value="Acid-sensing ion channels like domains"/>
    <property type="match status" value="1"/>
</dbReference>
<gene>
    <name evidence="13" type="ORF">EG68_00433</name>
</gene>
<evidence type="ECO:0000256" key="8">
    <source>
        <dbReference type="ARBA" id="ARBA00023136"/>
    </source>
</evidence>
<evidence type="ECO:0000256" key="12">
    <source>
        <dbReference type="SAM" id="Phobius"/>
    </source>
</evidence>
<keyword evidence="14" id="KW-1185">Reference proteome</keyword>
<dbReference type="InterPro" id="IPR001873">
    <property type="entry name" value="ENaC"/>
</dbReference>
<dbReference type="GO" id="GO:0005886">
    <property type="term" value="C:plasma membrane"/>
    <property type="evidence" value="ECO:0007669"/>
    <property type="project" value="TreeGrafter"/>
</dbReference>
<comment type="similarity">
    <text evidence="11">Belongs to the amiloride-sensitive sodium channel (TC 1.A.6) family.</text>
</comment>
<sequence length="674" mass="77588">MPTNSAECEVEDNKITRQHPHFHHKSCQLSSEKPLRQWQAKRRNNGKTKSTLKNSDLKPVCAKNVTAKQIKKKSFGDISSLRGVQNIFRAETPFIRSLWILFVISMTCVLAVSSYFLIVDFLSYKTAWYERIIPDQKTAFPSITLCAHNPFSVEANRLWELGHVPSPKHLKSTYARLAIQMLRRGDVAFGEEISFWDTIENYYSNLHAHQAFRVGHTYEMFPYCIFFHEGSVLVADKCDLEKEQTVHRRRFSHPKYFNCWTIEGQAGATTDDLMRLIILVHLVPSKDIVQANSSFVMDTFTRGEGIKVVVHERGTYPEIEKDGFNIQPSRMNEVIYKTVQWNRLPTPVAPCVENMDPIYDLGINYTYSDLKCFDRILQHELLSKCKCLHTEWPRPVLSDDIFNIVPYCTTVLQNASDDEVAANLAERFKCSSDVLSRIKEIKNTARSQGRCLPLCNYFTYDAKLNVMLWDPSPQRLTSYEQHYRQISRFESQEKTKESMDELITHMNRSVHDEAQDESIAGLKFGNNGEFGDGTFTYISLIRQSMDTILKEERLVFDVYILLSRIGGLCSLCIGLTMAFFIEIVEYIYIVIRSARENCSKNLVKNRRNESSTHTFCQSDRVQMDNTSLQLDSNLFITEADAALNGNDKCSLQSKTPFATVREIQSVHRLRSSPT</sequence>
<name>A0A8S9Z4G2_9TREM</name>
<keyword evidence="4 11" id="KW-0812">Transmembrane</keyword>
<dbReference type="PANTHER" id="PTHR11690:SF248">
    <property type="entry name" value="PICKPOCKET 17, ISOFORM A"/>
    <property type="match status" value="1"/>
</dbReference>
<comment type="subcellular location">
    <subcellularLocation>
        <location evidence="1">Membrane</location>
        <topology evidence="1">Multi-pass membrane protein</topology>
    </subcellularLocation>
</comment>
<evidence type="ECO:0000256" key="6">
    <source>
        <dbReference type="ARBA" id="ARBA00023053"/>
    </source>
</evidence>
<feature type="transmembrane region" description="Helical" evidence="12">
    <location>
        <begin position="98"/>
        <end position="118"/>
    </location>
</feature>
<keyword evidence="3 11" id="KW-0894">Sodium channel</keyword>
<accession>A0A8S9Z4G2</accession>
<dbReference type="Proteomes" id="UP000822476">
    <property type="component" value="Unassembled WGS sequence"/>
</dbReference>
<proteinExistence type="inferred from homology"/>
<dbReference type="OrthoDB" id="6021021at2759"/>
<dbReference type="PRINTS" id="PR01078">
    <property type="entry name" value="AMINACHANNEL"/>
</dbReference>
<dbReference type="PANTHER" id="PTHR11690">
    <property type="entry name" value="AMILORIDE-SENSITIVE SODIUM CHANNEL-RELATED"/>
    <property type="match status" value="1"/>
</dbReference>
<reference evidence="13" key="1">
    <citation type="submission" date="2019-07" db="EMBL/GenBank/DDBJ databases">
        <title>Annotation for the trematode Paragonimus miyazaki's.</title>
        <authorList>
            <person name="Choi Y.-J."/>
        </authorList>
    </citation>
    <scope>NUCLEOTIDE SEQUENCE</scope>
    <source>
        <strain evidence="13">Japan</strain>
    </source>
</reference>